<proteinExistence type="predicted"/>
<dbReference type="EMBL" id="JARKHS020036769">
    <property type="protein sequence ID" value="KAK8755057.1"/>
    <property type="molecule type" value="Genomic_DNA"/>
</dbReference>
<reference evidence="2 3" key="1">
    <citation type="journal article" date="2023" name="Arcadia Sci">
        <title>De novo assembly of a long-read Amblyomma americanum tick genome.</title>
        <authorList>
            <person name="Chou S."/>
            <person name="Poskanzer K.E."/>
            <person name="Rollins M."/>
            <person name="Thuy-Boun P.S."/>
        </authorList>
    </citation>
    <scope>NUCLEOTIDE SEQUENCE [LARGE SCALE GENOMIC DNA]</scope>
    <source>
        <strain evidence="2">F_SG_1</strain>
        <tissue evidence="2">Salivary glands</tissue>
    </source>
</reference>
<keyword evidence="1" id="KW-0812">Transmembrane</keyword>
<evidence type="ECO:0000313" key="2">
    <source>
        <dbReference type="EMBL" id="KAK8755057.1"/>
    </source>
</evidence>
<dbReference type="Proteomes" id="UP001321473">
    <property type="component" value="Unassembled WGS sequence"/>
</dbReference>
<name>A0AAQ4CXW7_AMBAM</name>
<sequence>MIRLLRRVQEDFLLTVQLNSFMAVETFLALTSIIDSSMNIYIKAYTHAAPMFIGMIFGCLAVRRNQLSRLIQGAAWALVATVSLAALLGVRTWFDGRPPERLESAFYAGLHRASWSLGASWVMYTCATGHGGFVNKILA</sequence>
<accession>A0AAQ4CXW7</accession>
<dbReference type="InterPro" id="IPR052728">
    <property type="entry name" value="O2_lipid_transport_reg"/>
</dbReference>
<dbReference type="AlphaFoldDB" id="A0AAQ4CXW7"/>
<organism evidence="2 3">
    <name type="scientific">Amblyomma americanum</name>
    <name type="common">Lone star tick</name>
    <dbReference type="NCBI Taxonomy" id="6943"/>
    <lineage>
        <taxon>Eukaryota</taxon>
        <taxon>Metazoa</taxon>
        <taxon>Ecdysozoa</taxon>
        <taxon>Arthropoda</taxon>
        <taxon>Chelicerata</taxon>
        <taxon>Arachnida</taxon>
        <taxon>Acari</taxon>
        <taxon>Parasitiformes</taxon>
        <taxon>Ixodida</taxon>
        <taxon>Ixodoidea</taxon>
        <taxon>Ixodidae</taxon>
        <taxon>Amblyomminae</taxon>
        <taxon>Amblyomma</taxon>
    </lineage>
</organism>
<evidence type="ECO:0000313" key="3">
    <source>
        <dbReference type="Proteomes" id="UP001321473"/>
    </source>
</evidence>
<feature type="transmembrane region" description="Helical" evidence="1">
    <location>
        <begin position="12"/>
        <end position="34"/>
    </location>
</feature>
<keyword evidence="1" id="KW-0472">Membrane</keyword>
<evidence type="ECO:0000256" key="1">
    <source>
        <dbReference type="SAM" id="Phobius"/>
    </source>
</evidence>
<dbReference type="PANTHER" id="PTHR11161:SF0">
    <property type="entry name" value="O-ACYLTRANSFERASE LIKE PROTEIN"/>
    <property type="match status" value="1"/>
</dbReference>
<comment type="caution">
    <text evidence="2">The sequence shown here is derived from an EMBL/GenBank/DDBJ whole genome shotgun (WGS) entry which is preliminary data.</text>
</comment>
<feature type="transmembrane region" description="Helical" evidence="1">
    <location>
        <begin position="114"/>
        <end position="134"/>
    </location>
</feature>
<feature type="transmembrane region" description="Helical" evidence="1">
    <location>
        <begin position="40"/>
        <end position="62"/>
    </location>
</feature>
<protein>
    <submittedName>
        <fullName evidence="2">Uncharacterized protein</fullName>
    </submittedName>
</protein>
<dbReference type="PANTHER" id="PTHR11161">
    <property type="entry name" value="O-ACYLTRANSFERASE"/>
    <property type="match status" value="1"/>
</dbReference>
<feature type="transmembrane region" description="Helical" evidence="1">
    <location>
        <begin position="74"/>
        <end position="94"/>
    </location>
</feature>
<keyword evidence="1" id="KW-1133">Transmembrane helix</keyword>
<keyword evidence="3" id="KW-1185">Reference proteome</keyword>
<gene>
    <name evidence="2" type="ORF">V5799_002240</name>
</gene>